<gene>
    <name evidence="3" type="ORF">BYL167_LOCUS48904</name>
    <name evidence="1" type="ORF">GIL414_LOCUS42346</name>
    <name evidence="2" type="ORF">GIL414_LOCUS44837</name>
</gene>
<name>A0A8S3BEF3_9BILA</name>
<comment type="caution">
    <text evidence="3">The sequence shown here is derived from an EMBL/GenBank/DDBJ whole genome shotgun (WGS) entry which is preliminary data.</text>
</comment>
<sequence>QAIKLGRDTLNRLPISFLRNPTLVNSAIDMSMKFGDVNQAENLFEKIQKKTLVTYGAMMQGN</sequence>
<reference evidence="3" key="1">
    <citation type="submission" date="2021-02" db="EMBL/GenBank/DDBJ databases">
        <authorList>
            <person name="Nowell W R."/>
        </authorList>
    </citation>
    <scope>NUCLEOTIDE SEQUENCE</scope>
</reference>
<protein>
    <submittedName>
        <fullName evidence="3">Uncharacterized protein</fullName>
    </submittedName>
</protein>
<evidence type="ECO:0000313" key="4">
    <source>
        <dbReference type="Proteomes" id="UP000681967"/>
    </source>
</evidence>
<organism evidence="3 4">
    <name type="scientific">Rotaria magnacalcarata</name>
    <dbReference type="NCBI Taxonomy" id="392030"/>
    <lineage>
        <taxon>Eukaryota</taxon>
        <taxon>Metazoa</taxon>
        <taxon>Spiralia</taxon>
        <taxon>Gnathifera</taxon>
        <taxon>Rotifera</taxon>
        <taxon>Eurotatoria</taxon>
        <taxon>Bdelloidea</taxon>
        <taxon>Philodinida</taxon>
        <taxon>Philodinidae</taxon>
        <taxon>Rotaria</taxon>
    </lineage>
</organism>
<dbReference type="Proteomes" id="UP000681720">
    <property type="component" value="Unassembled WGS sequence"/>
</dbReference>
<feature type="non-terminal residue" evidence="3">
    <location>
        <position position="1"/>
    </location>
</feature>
<dbReference type="Gene3D" id="1.25.40.10">
    <property type="entry name" value="Tetratricopeptide repeat domain"/>
    <property type="match status" value="1"/>
</dbReference>
<dbReference type="Proteomes" id="UP000681967">
    <property type="component" value="Unassembled WGS sequence"/>
</dbReference>
<accession>A0A8S3BEF3</accession>
<evidence type="ECO:0000313" key="3">
    <source>
        <dbReference type="EMBL" id="CAF4818925.1"/>
    </source>
</evidence>
<evidence type="ECO:0000313" key="1">
    <source>
        <dbReference type="EMBL" id="CAF4682722.1"/>
    </source>
</evidence>
<dbReference type="EMBL" id="CAJOBJ010136289">
    <property type="protein sequence ID" value="CAF4743540.1"/>
    <property type="molecule type" value="Genomic_DNA"/>
</dbReference>
<dbReference type="EMBL" id="CAJOBJ010122445">
    <property type="protein sequence ID" value="CAF4682722.1"/>
    <property type="molecule type" value="Genomic_DNA"/>
</dbReference>
<dbReference type="AlphaFoldDB" id="A0A8S3BEF3"/>
<dbReference type="EMBL" id="CAJOBH010144216">
    <property type="protein sequence ID" value="CAF4818925.1"/>
    <property type="molecule type" value="Genomic_DNA"/>
</dbReference>
<dbReference type="InterPro" id="IPR011990">
    <property type="entry name" value="TPR-like_helical_dom_sf"/>
</dbReference>
<evidence type="ECO:0000313" key="2">
    <source>
        <dbReference type="EMBL" id="CAF4743540.1"/>
    </source>
</evidence>
<proteinExistence type="predicted"/>